<evidence type="ECO:0000256" key="1">
    <source>
        <dbReference type="SAM" id="MobiDB-lite"/>
    </source>
</evidence>
<feature type="domain" description="VWFA" evidence="2">
    <location>
        <begin position="1502"/>
        <end position="1685"/>
    </location>
</feature>
<proteinExistence type="predicted"/>
<dbReference type="EMBL" id="JBGBPQ010000031">
    <property type="protein sequence ID" value="KAL1495724.1"/>
    <property type="molecule type" value="Genomic_DNA"/>
</dbReference>
<dbReference type="PANTHER" id="PTHR21610">
    <property type="entry name" value="VON WILLEBRAND FACTOR A DOMAIN-CONTAINING PROTEIN 8"/>
    <property type="match status" value="1"/>
</dbReference>
<dbReference type="InterPro" id="IPR002035">
    <property type="entry name" value="VWF_A"/>
</dbReference>
<evidence type="ECO:0000313" key="4">
    <source>
        <dbReference type="EMBL" id="KAL1495728.1"/>
    </source>
</evidence>
<dbReference type="Pfam" id="PF07728">
    <property type="entry name" value="AAA_5"/>
    <property type="match status" value="3"/>
</dbReference>
<sequence length="1693" mass="182695">MDLAALQRLQEECLADDVELHEPTMRHWTEDEVRTYFESGGRVTPAPPSSAHELRLGGVSLHVAPSPRVPEAVPWRGGVEAAAASQASLNLLRWLMTQLAIGQHALILADPGAHARRVVEWMCALLGREMEYVGITRDTTESDLKQRREIRRGTIEYEAAPPLRAALHGRVLLLEGVEKAERNVLPLLNNLLENREMALEDGTFLSAPHVASSTRSCHPDFVVIAIGLPHPAYVGNPLDPPLRSRFACRRLRADAGADAMATVRAQVPRLSHDVAAGLVAAVDAFRLRAAVGERAADGARSSGRHRLPFFPERGLLAAASLLDTFPRISHESVIHRQLPFTQLMLSETAQETLRAEMARLLPPQVPSAVSYGLSNARPVPLRSDRCVLTFSAAGSPRDSLPPDVSLEAFNGGAGPWQPDASPPLPPPSRGEETVDTMSVAQLKEKLDELGVERRGMVEKGEMRRAVRAALAKAGVEEAQPVDEAWRTWCDAEPPLLDSQLRVLGEMLQARERRRDHALGYDCCLLAPRGAGKSTLVRRFALLLGYDVYTTFCHQEMSSHELLQRRTTDAEGNTLWQDSPLLLAAQSGGLGVIDGAHRLPPGSLTGAAGPLLSERQILSLPDGRRMLSPQHWDHLLSSGLTSAALASKGLLRAHPRFRVVLCAEPPTAAAAWAHDEVLSLASCHTLAELSLAEQRRLLRLHALTPRALPPLLALLRWDAAVRRAAAAEPALAAARLSWRQLLRAARFLAARPDDAAGAVGRGSAAALLGMPPAARETARALLEAAVAAEGMEAASLRAVDETLGRRAARGGGGGGAAAAAAAAREAKQLEEQAIHLRTSEMFGAADAALAGAVARGAAAAAARREEARRRVMDQAARVPPPHGARRAERLAVASGDGGRARCGRGGSGRRAHGGRPVDPGARREAGLEGSEGGFVPRVRSVRRLLGKGGASASDRREVCWEGWGFLTGEERREACGVVYLPWIHSSPLPSAQVKDGMLTIGDVSAPVREASSAELVPNPAFVPIRGHVLLLRELLIDWELGQHLLLLGVQGVGKNKLADKLLSLLNAEREYVQLHRDTTVASLTLRPVLRNGAILWEDSALVRAARLGRVLVVDEADKAPLEVVCVLKALAEDGELTLGDGRRLQAESAHRTSKNSSTHNGEVLPVASGFRMIVLANPPGWPFQGNDFFRECGDVFSAHAVPNPDVESQAQLLQRIAPGLNEPDVVTLLSLFGQLRLLHAQGRIHYPYSMRELAIVARHLNAFPADGLQGALLDVFDFDAEDATTAALVADLLSAHGLAALSTAVRTGRSFGNMKLHLNQTRSEVGRALGEEHSPPPIDEAGPKHGEWDGKQHIGGNRFAGGSGGTGTAGLGGRAGPYRLDVGQDVHMLREDEKGGVPQEALDAAKRMADEAYAARLKELDMAPHDAAEFERHSQAVAAQVAHMRRVLREHRSRSAERVWLKGRPQGELDETRLVDGIAGSSAIYKHRGLKPSGAGPQRRRVSLRFVMDLSGSMYTFERLDGRKTRLLQLALFVMQSMDGMDDEYEYSMVGHSGSGAEAEILIRWGEPPLGAKERLKLLQKMAAHTQYCHPGDKTYQATSKAIEDVASRVADERFVFVVSDADLARYNLRPEDWNRILMSNTSVRAYAVLIGNQEAEAEKIVASLAPGHGYACTDTAQLAATFERIFESSVATA</sequence>
<dbReference type="Proteomes" id="UP001515480">
    <property type="component" value="Unassembled WGS sequence"/>
</dbReference>
<evidence type="ECO:0000259" key="2">
    <source>
        <dbReference type="PROSITE" id="PS50234"/>
    </source>
</evidence>
<dbReference type="GO" id="GO:0005524">
    <property type="term" value="F:ATP binding"/>
    <property type="evidence" value="ECO:0007669"/>
    <property type="project" value="InterPro"/>
</dbReference>
<dbReference type="SUPFAM" id="SSF52540">
    <property type="entry name" value="P-loop containing nucleoside triphosphate hydrolases"/>
    <property type="match status" value="3"/>
</dbReference>
<dbReference type="InterPro" id="IPR011704">
    <property type="entry name" value="ATPase_dyneun-rel_AAA"/>
</dbReference>
<name>A0AB34ID24_PRYPA</name>
<feature type="region of interest" description="Disordered" evidence="1">
    <location>
        <begin position="872"/>
        <end position="928"/>
    </location>
</feature>
<dbReference type="InterPro" id="IPR027417">
    <property type="entry name" value="P-loop_NTPase"/>
</dbReference>
<dbReference type="Gene3D" id="3.40.50.410">
    <property type="entry name" value="von Willebrand factor, type A domain"/>
    <property type="match status" value="1"/>
</dbReference>
<dbReference type="SMART" id="SM00382">
    <property type="entry name" value="AAA"/>
    <property type="match status" value="2"/>
</dbReference>
<dbReference type="GO" id="GO:0005737">
    <property type="term" value="C:cytoplasm"/>
    <property type="evidence" value="ECO:0007669"/>
    <property type="project" value="TreeGrafter"/>
</dbReference>
<gene>
    <name evidence="3" type="ORF">AB1Y20_016587</name>
    <name evidence="4" type="ORF">AB1Y20_016591</name>
</gene>
<accession>A0AB34ID24</accession>
<comment type="caution">
    <text evidence="4">The sequence shown here is derived from an EMBL/GenBank/DDBJ whole genome shotgun (WGS) entry which is preliminary data.</text>
</comment>
<dbReference type="PANTHER" id="PTHR21610:SF9">
    <property type="entry name" value="VON WILLEBRAND FACTOR A DOMAIN-CONTAINING PROTEIN 8"/>
    <property type="match status" value="1"/>
</dbReference>
<dbReference type="InterPro" id="IPR039891">
    <property type="entry name" value="VWA8"/>
</dbReference>
<protein>
    <recommendedName>
        <fullName evidence="2">VWFA domain-containing protein</fullName>
    </recommendedName>
</protein>
<keyword evidence="5" id="KW-1185">Reference proteome</keyword>
<evidence type="ECO:0000313" key="3">
    <source>
        <dbReference type="EMBL" id="KAL1495724.1"/>
    </source>
</evidence>
<organism evidence="4 5">
    <name type="scientific">Prymnesium parvum</name>
    <name type="common">Toxic golden alga</name>
    <dbReference type="NCBI Taxonomy" id="97485"/>
    <lineage>
        <taxon>Eukaryota</taxon>
        <taxon>Haptista</taxon>
        <taxon>Haptophyta</taxon>
        <taxon>Prymnesiophyceae</taxon>
        <taxon>Prymnesiales</taxon>
        <taxon>Prymnesiaceae</taxon>
        <taxon>Prymnesium</taxon>
    </lineage>
</organism>
<evidence type="ECO:0000313" key="5">
    <source>
        <dbReference type="Proteomes" id="UP001515480"/>
    </source>
</evidence>
<feature type="region of interest" description="Disordered" evidence="1">
    <location>
        <begin position="408"/>
        <end position="432"/>
    </location>
</feature>
<dbReference type="InterPro" id="IPR003593">
    <property type="entry name" value="AAA+_ATPase"/>
</dbReference>
<dbReference type="PROSITE" id="PS50234">
    <property type="entry name" value="VWFA"/>
    <property type="match status" value="1"/>
</dbReference>
<dbReference type="GO" id="GO:0016887">
    <property type="term" value="F:ATP hydrolysis activity"/>
    <property type="evidence" value="ECO:0007669"/>
    <property type="project" value="InterPro"/>
</dbReference>
<dbReference type="InterPro" id="IPR036465">
    <property type="entry name" value="vWFA_dom_sf"/>
</dbReference>
<reference evidence="4 5" key="1">
    <citation type="journal article" date="2024" name="Science">
        <title>Giant polyketide synthase enzymes in the biosynthesis of giant marine polyether toxins.</title>
        <authorList>
            <person name="Fallon T.R."/>
            <person name="Shende V.V."/>
            <person name="Wierzbicki I.H."/>
            <person name="Pendleton A.L."/>
            <person name="Watervoot N.F."/>
            <person name="Auber R.P."/>
            <person name="Gonzalez D.J."/>
            <person name="Wisecaver J.H."/>
            <person name="Moore B.S."/>
        </authorList>
    </citation>
    <scope>NUCLEOTIDE SEQUENCE [LARGE SCALE GENOMIC DNA]</scope>
    <source>
        <strain evidence="4 5">12B1</strain>
    </source>
</reference>
<dbReference type="SUPFAM" id="SSF53300">
    <property type="entry name" value="vWA-like"/>
    <property type="match status" value="1"/>
</dbReference>
<dbReference type="Gene3D" id="3.40.50.300">
    <property type="entry name" value="P-loop containing nucleotide triphosphate hydrolases"/>
    <property type="match status" value="3"/>
</dbReference>
<dbReference type="EMBL" id="JBGBPQ010000031">
    <property type="protein sequence ID" value="KAL1495728.1"/>
    <property type="molecule type" value="Genomic_DNA"/>
</dbReference>